<dbReference type="AlphaFoldDB" id="A0AA40AJ18"/>
<name>A0AA40AJ18_9PEZI</name>
<dbReference type="PANTHER" id="PTHR38788">
    <property type="entry name" value="CLR5 DOMAIN-CONTAINING PROTEIN"/>
    <property type="match status" value="1"/>
</dbReference>
<accession>A0AA40AJ18</accession>
<feature type="domain" description="Clr5" evidence="2">
    <location>
        <begin position="18"/>
        <end position="66"/>
    </location>
</feature>
<dbReference type="PANTHER" id="PTHR38788:SF3">
    <property type="entry name" value="CLR5 DOMAIN-CONTAINING PROTEIN"/>
    <property type="match status" value="1"/>
</dbReference>
<dbReference type="EMBL" id="JAUIRO010000004">
    <property type="protein sequence ID" value="KAK0716739.1"/>
    <property type="molecule type" value="Genomic_DNA"/>
</dbReference>
<reference evidence="3" key="1">
    <citation type="submission" date="2023-06" db="EMBL/GenBank/DDBJ databases">
        <title>Genome-scale phylogeny and comparative genomics of the fungal order Sordariales.</title>
        <authorList>
            <consortium name="Lawrence Berkeley National Laboratory"/>
            <person name="Hensen N."/>
            <person name="Bonometti L."/>
            <person name="Westerberg I."/>
            <person name="Brannstrom I.O."/>
            <person name="Guillou S."/>
            <person name="Cros-Aarteil S."/>
            <person name="Calhoun S."/>
            <person name="Haridas S."/>
            <person name="Kuo A."/>
            <person name="Mondo S."/>
            <person name="Pangilinan J."/>
            <person name="Riley R."/>
            <person name="LaButti K."/>
            <person name="Andreopoulos B."/>
            <person name="Lipzen A."/>
            <person name="Chen C."/>
            <person name="Yanf M."/>
            <person name="Daum C."/>
            <person name="Ng V."/>
            <person name="Clum A."/>
            <person name="Steindorff A."/>
            <person name="Ohm R."/>
            <person name="Martin F."/>
            <person name="Silar P."/>
            <person name="Natvig D."/>
            <person name="Lalanne C."/>
            <person name="Gautier V."/>
            <person name="Ament-velasquez S.L."/>
            <person name="Kruys A."/>
            <person name="Hutchinson M.I."/>
            <person name="Powell A.J."/>
            <person name="Barry K."/>
            <person name="Miller A.N."/>
            <person name="Grigoriev I.V."/>
            <person name="Debuchy R."/>
            <person name="Gladieux P."/>
            <person name="Thoren M.H."/>
            <person name="Johannesson H."/>
        </authorList>
    </citation>
    <scope>NUCLEOTIDE SEQUENCE</scope>
    <source>
        <strain evidence="3">SMH2392-1A</strain>
    </source>
</reference>
<evidence type="ECO:0000313" key="4">
    <source>
        <dbReference type="Proteomes" id="UP001172101"/>
    </source>
</evidence>
<proteinExistence type="predicted"/>
<gene>
    <name evidence="3" type="ORF">B0T26DRAFT_675173</name>
</gene>
<evidence type="ECO:0000313" key="3">
    <source>
        <dbReference type="EMBL" id="KAK0716739.1"/>
    </source>
</evidence>
<dbReference type="InterPro" id="IPR025676">
    <property type="entry name" value="Clr5_dom"/>
</dbReference>
<comment type="caution">
    <text evidence="3">The sequence shown here is derived from an EMBL/GenBank/DDBJ whole genome shotgun (WGS) entry which is preliminary data.</text>
</comment>
<protein>
    <submittedName>
        <fullName evidence="3">Clr5 domain-containing protein</fullName>
    </submittedName>
</protein>
<evidence type="ECO:0000256" key="1">
    <source>
        <dbReference type="SAM" id="MobiDB-lite"/>
    </source>
</evidence>
<sequence length="469" mass="53529">MPVDLEQHGFFSQGSPHKSWESKKDTIRRLYIEEARPLWEVHEIMMKEHDFKASIQQYKTRFKQWGPPFPKNKTRTRAHEQVPIPSGSARRTRPRRITTRLEHQRSVATSGDARLVILLPKSPRTPAVELALRSAGNYTQGLLNDFTWDNFTITSQAGRCDFAAQWQEIVDQCWGATELVLRKELPNGFNALQQMCAKLSDVVRFVSPAMMVKLWRLCYRLYKTCSKMGDGDFRLLREFLRYIRELMGHHHGNHPLCLALDAISTAPGGELRDTLRVFYLITIRAMESRLGQHHSVVLNMWSNYLKYWEGDGLDSASFIQGYQALLGTSESEFGAIAESTVTVLHGFMYAAYYNLKDKALTKHLALELHSRVPQMPCLQGVPWWSVPTQGFALAAKLLATLSLEEGQIEASWSFIENAVNRLSQGDGECQTRSRMLKGILDGWQREQLRHTQLPHRLSQSVAVASEDAV</sequence>
<dbReference type="GeneID" id="85323065"/>
<feature type="region of interest" description="Disordered" evidence="1">
    <location>
        <begin position="65"/>
        <end position="93"/>
    </location>
</feature>
<organism evidence="3 4">
    <name type="scientific">Lasiosphaeria miniovina</name>
    <dbReference type="NCBI Taxonomy" id="1954250"/>
    <lineage>
        <taxon>Eukaryota</taxon>
        <taxon>Fungi</taxon>
        <taxon>Dikarya</taxon>
        <taxon>Ascomycota</taxon>
        <taxon>Pezizomycotina</taxon>
        <taxon>Sordariomycetes</taxon>
        <taxon>Sordariomycetidae</taxon>
        <taxon>Sordariales</taxon>
        <taxon>Lasiosphaeriaceae</taxon>
        <taxon>Lasiosphaeria</taxon>
    </lineage>
</organism>
<dbReference type="RefSeq" id="XP_060295532.1">
    <property type="nucleotide sequence ID" value="XM_060439795.1"/>
</dbReference>
<dbReference type="Proteomes" id="UP001172101">
    <property type="component" value="Unassembled WGS sequence"/>
</dbReference>
<feature type="region of interest" description="Disordered" evidence="1">
    <location>
        <begin position="1"/>
        <end position="22"/>
    </location>
</feature>
<keyword evidence="4" id="KW-1185">Reference proteome</keyword>
<evidence type="ECO:0000259" key="2">
    <source>
        <dbReference type="Pfam" id="PF14420"/>
    </source>
</evidence>
<dbReference type="Pfam" id="PF14420">
    <property type="entry name" value="Clr5"/>
    <property type="match status" value="1"/>
</dbReference>